<dbReference type="Pfam" id="PF12499">
    <property type="entry name" value="DUF3707"/>
    <property type="match status" value="2"/>
</dbReference>
<feature type="signal peptide" evidence="1">
    <location>
        <begin position="1"/>
        <end position="24"/>
    </location>
</feature>
<dbReference type="OrthoDB" id="536161at2759"/>
<dbReference type="eggNOG" id="ENOG502SZST">
    <property type="taxonomic scope" value="Eukaryota"/>
</dbReference>
<dbReference type="InterPro" id="IPR024616">
    <property type="entry name" value="Pherophorin"/>
</dbReference>
<dbReference type="GeneID" id="9621561"/>
<keyword evidence="1" id="KW-0732">Signal</keyword>
<feature type="chain" id="PRO_5003124247" description="Pherophorin domain-containing protein" evidence="1">
    <location>
        <begin position="25"/>
        <end position="406"/>
    </location>
</feature>
<evidence type="ECO:0000256" key="1">
    <source>
        <dbReference type="SAM" id="SignalP"/>
    </source>
</evidence>
<feature type="domain" description="Pherophorin" evidence="2">
    <location>
        <begin position="289"/>
        <end position="401"/>
    </location>
</feature>
<feature type="domain" description="Pherophorin" evidence="2">
    <location>
        <begin position="59"/>
        <end position="208"/>
    </location>
</feature>
<accession>D8U861</accession>
<reference evidence="3 4" key="1">
    <citation type="journal article" date="2010" name="Science">
        <title>Genomic analysis of organismal complexity in the multicellular green alga Volvox carteri.</title>
        <authorList>
            <person name="Prochnik S.E."/>
            <person name="Umen J."/>
            <person name="Nedelcu A.M."/>
            <person name="Hallmann A."/>
            <person name="Miller S.M."/>
            <person name="Nishii I."/>
            <person name="Ferris P."/>
            <person name="Kuo A."/>
            <person name="Mitros T."/>
            <person name="Fritz-Laylin L.K."/>
            <person name="Hellsten U."/>
            <person name="Chapman J."/>
            <person name="Simakov O."/>
            <person name="Rensing S.A."/>
            <person name="Terry A."/>
            <person name="Pangilinan J."/>
            <person name="Kapitonov V."/>
            <person name="Jurka J."/>
            <person name="Salamov A."/>
            <person name="Shapiro H."/>
            <person name="Schmutz J."/>
            <person name="Grimwood J."/>
            <person name="Lindquist E."/>
            <person name="Lucas S."/>
            <person name="Grigoriev I.V."/>
            <person name="Schmitt R."/>
            <person name="Kirk D."/>
            <person name="Rokhsar D.S."/>
        </authorList>
    </citation>
    <scope>NUCLEOTIDE SEQUENCE [LARGE SCALE GENOMIC DNA]</scope>
    <source>
        <strain evidence="4">f. Nagariensis / Eve</strain>
    </source>
</reference>
<dbReference type="EMBL" id="GL378367">
    <property type="protein sequence ID" value="EFJ44033.1"/>
    <property type="molecule type" value="Genomic_DNA"/>
</dbReference>
<evidence type="ECO:0000259" key="2">
    <source>
        <dbReference type="Pfam" id="PF12499"/>
    </source>
</evidence>
<keyword evidence="4" id="KW-1185">Reference proteome</keyword>
<organism evidence="4">
    <name type="scientific">Volvox carteri f. nagariensis</name>
    <dbReference type="NCBI Taxonomy" id="3068"/>
    <lineage>
        <taxon>Eukaryota</taxon>
        <taxon>Viridiplantae</taxon>
        <taxon>Chlorophyta</taxon>
        <taxon>core chlorophytes</taxon>
        <taxon>Chlorophyceae</taxon>
        <taxon>CS clade</taxon>
        <taxon>Chlamydomonadales</taxon>
        <taxon>Volvocaceae</taxon>
        <taxon>Volvox</taxon>
    </lineage>
</organism>
<evidence type="ECO:0000313" key="3">
    <source>
        <dbReference type="EMBL" id="EFJ44033.1"/>
    </source>
</evidence>
<dbReference type="InParanoid" id="D8U861"/>
<dbReference type="RefSeq" id="XP_002954834.1">
    <property type="nucleotide sequence ID" value="XM_002954788.1"/>
</dbReference>
<name>D8U861_VOLCA</name>
<sequence length="406" mass="44028">MAFRLAFMLLQVLLSLATTGTGSGLVSATKLAVENEDFAAPSFIRRPGRRLLTSSKPGFPWCKCEAYDCTCNPYTLLPVQLVQRSKPVLTCFRVAYIGCDPNLACCRGLTDSVQKLALDTNAQCADRANIYGVTVNGQIHYSWDTYVYDTGYELKIYNLQASNATFPGSTICVLGYPACSTWADLCRGYPARGCRYAFVDTSESKYCPVCRLNPPPAPPTLPPSLLAGPKAPQPPEQPPLPACAICVFINIYPPSNLTGSSAFFTFGNGASCSELGDLIIADTTSNAAAVNVTISVPFTSCDPRYPCCHMDFAKVEIPITWACKPAVQEIRVAGKKISYSWSFYEEFVTLKFTGLLKYLPQPVGAQICWGVAPGACADPAKFCLYGRCQVNIYSVDNKCCPATFVS</sequence>
<dbReference type="AlphaFoldDB" id="D8U861"/>
<protein>
    <recommendedName>
        <fullName evidence="2">Pherophorin domain-containing protein</fullName>
    </recommendedName>
</protein>
<gene>
    <name evidence="3" type="ORF">VOLCADRAFT_95701</name>
</gene>
<dbReference type="KEGG" id="vcn:VOLCADRAFT_95701"/>
<dbReference type="Proteomes" id="UP000001058">
    <property type="component" value="Unassembled WGS sequence"/>
</dbReference>
<proteinExistence type="predicted"/>
<evidence type="ECO:0000313" key="4">
    <source>
        <dbReference type="Proteomes" id="UP000001058"/>
    </source>
</evidence>